<evidence type="ECO:0000313" key="1">
    <source>
        <dbReference type="EMBL" id="MBY5629013.1"/>
    </source>
</evidence>
<evidence type="ECO:0000313" key="2">
    <source>
        <dbReference type="Proteomes" id="UP000825699"/>
    </source>
</evidence>
<gene>
    <name evidence="1" type="ORF">HFO42_12985</name>
</gene>
<dbReference type="RefSeq" id="WP_222261006.1">
    <property type="nucleotide sequence ID" value="NZ_JAAXEB010000008.1"/>
</dbReference>
<protein>
    <submittedName>
        <fullName evidence="1">Uncharacterized protein</fullName>
    </submittedName>
</protein>
<accession>A0AAJ1A850</accession>
<reference evidence="1" key="1">
    <citation type="submission" date="2020-04" db="EMBL/GenBank/DDBJ databases">
        <title>Global-level population genomics supports evidence of horizontal gene transfer on evolution of Rhizobia in Lentils.</title>
        <authorList>
            <person name="Gai Y."/>
            <person name="Cook D."/>
            <person name="Riely B."/>
        </authorList>
    </citation>
    <scope>NUCLEOTIDE SEQUENCE</scope>
    <source>
        <strain evidence="1">Derici101B</strain>
    </source>
</reference>
<comment type="caution">
    <text evidence="1">The sequence shown here is derived from an EMBL/GenBank/DDBJ whole genome shotgun (WGS) entry which is preliminary data.</text>
</comment>
<organism evidence="1 2">
    <name type="scientific">Rhizobium leguminosarum</name>
    <dbReference type="NCBI Taxonomy" id="384"/>
    <lineage>
        <taxon>Bacteria</taxon>
        <taxon>Pseudomonadati</taxon>
        <taxon>Pseudomonadota</taxon>
        <taxon>Alphaproteobacteria</taxon>
        <taxon>Hyphomicrobiales</taxon>
        <taxon>Rhizobiaceae</taxon>
        <taxon>Rhizobium/Agrobacterium group</taxon>
        <taxon>Rhizobium</taxon>
    </lineage>
</organism>
<dbReference type="AlphaFoldDB" id="A0AAJ1A850"/>
<dbReference type="EMBL" id="JAAXEP010000006">
    <property type="protein sequence ID" value="MBY5629013.1"/>
    <property type="molecule type" value="Genomic_DNA"/>
</dbReference>
<sequence>MVTFPESIKTSQRASALDDLVSAGLQSGEFGPVEFLFQHVKDIIVKSARRIAAN</sequence>
<dbReference type="Proteomes" id="UP000825699">
    <property type="component" value="Unassembled WGS sequence"/>
</dbReference>
<name>A0AAJ1A850_RHILE</name>
<proteinExistence type="predicted"/>